<sequence length="96" mass="10605">MAVFHSNKVSNKIYTVEELLKEGELYILQRTGAGYEAALALKLLQKPKKALCLKGKHNPLSNHSESDFFQLFTEKGKPSTIEEKKICLETGAAPAA</sequence>
<dbReference type="Proteomes" id="UP000765509">
    <property type="component" value="Unassembled WGS sequence"/>
</dbReference>
<evidence type="ECO:0000313" key="1">
    <source>
        <dbReference type="EMBL" id="MBW0477279.1"/>
    </source>
</evidence>
<dbReference type="AlphaFoldDB" id="A0A9Q3GSC6"/>
<protein>
    <submittedName>
        <fullName evidence="1">Uncharacterized protein</fullName>
    </submittedName>
</protein>
<reference evidence="1" key="1">
    <citation type="submission" date="2021-03" db="EMBL/GenBank/DDBJ databases">
        <title>Draft genome sequence of rust myrtle Austropuccinia psidii MF-1, a brazilian biotype.</title>
        <authorList>
            <person name="Quecine M.C."/>
            <person name="Pachon D.M.R."/>
            <person name="Bonatelli M.L."/>
            <person name="Correr F.H."/>
            <person name="Franceschini L.M."/>
            <person name="Leite T.F."/>
            <person name="Margarido G.R.A."/>
            <person name="Almeida C.A."/>
            <person name="Ferrarezi J.A."/>
            <person name="Labate C.A."/>
        </authorList>
    </citation>
    <scope>NUCLEOTIDE SEQUENCE</scope>
    <source>
        <strain evidence="1">MF-1</strain>
    </source>
</reference>
<name>A0A9Q3GSC6_9BASI</name>
<gene>
    <name evidence="1" type="ORF">O181_016994</name>
</gene>
<comment type="caution">
    <text evidence="1">The sequence shown here is derived from an EMBL/GenBank/DDBJ whole genome shotgun (WGS) entry which is preliminary data.</text>
</comment>
<accession>A0A9Q3GSC6</accession>
<evidence type="ECO:0000313" key="2">
    <source>
        <dbReference type="Proteomes" id="UP000765509"/>
    </source>
</evidence>
<dbReference type="EMBL" id="AVOT02004757">
    <property type="protein sequence ID" value="MBW0477279.1"/>
    <property type="molecule type" value="Genomic_DNA"/>
</dbReference>
<proteinExistence type="predicted"/>
<keyword evidence="2" id="KW-1185">Reference proteome</keyword>
<organism evidence="1 2">
    <name type="scientific">Austropuccinia psidii MF-1</name>
    <dbReference type="NCBI Taxonomy" id="1389203"/>
    <lineage>
        <taxon>Eukaryota</taxon>
        <taxon>Fungi</taxon>
        <taxon>Dikarya</taxon>
        <taxon>Basidiomycota</taxon>
        <taxon>Pucciniomycotina</taxon>
        <taxon>Pucciniomycetes</taxon>
        <taxon>Pucciniales</taxon>
        <taxon>Sphaerophragmiaceae</taxon>
        <taxon>Austropuccinia</taxon>
    </lineage>
</organism>